<reference evidence="9" key="1">
    <citation type="submission" date="2020-11" db="EMBL/GenBank/DDBJ databases">
        <title>Enhanced detection system for hospital associated transmission using whole genome sequencing surveillance.</title>
        <authorList>
            <person name="Harrison L.H."/>
            <person name="Van Tyne D."/>
            <person name="Marsh J.W."/>
            <person name="Griffith M.P."/>
            <person name="Snyder D.J."/>
            <person name="Cooper V.S."/>
            <person name="Mustapha M."/>
        </authorList>
    </citation>
    <scope>NUCLEOTIDE SEQUENCE</scope>
    <source>
        <strain evidence="9">PR00070</strain>
    </source>
</reference>
<evidence type="ECO:0000256" key="2">
    <source>
        <dbReference type="ARBA" id="ARBA00011881"/>
    </source>
</evidence>
<evidence type="ECO:0000256" key="6">
    <source>
        <dbReference type="ARBA" id="ARBA00071157"/>
    </source>
</evidence>
<dbReference type="FunFam" id="3.40.640.10:FF:000035">
    <property type="entry name" value="O-succinylhomoserine sulfhydrylase"/>
    <property type="match status" value="1"/>
</dbReference>
<dbReference type="InterPro" id="IPR015424">
    <property type="entry name" value="PyrdxlP-dep_Trfase"/>
</dbReference>
<dbReference type="GO" id="GO:0004124">
    <property type="term" value="F:cysteine synthase activity"/>
    <property type="evidence" value="ECO:0007669"/>
    <property type="project" value="TreeGrafter"/>
</dbReference>
<evidence type="ECO:0000256" key="1">
    <source>
        <dbReference type="ARBA" id="ARBA00001933"/>
    </source>
</evidence>
<dbReference type="Proteomes" id="UP000612266">
    <property type="component" value="Unassembled WGS sequence"/>
</dbReference>
<dbReference type="GO" id="GO:0071269">
    <property type="term" value="P:L-homocysteine biosynthetic process"/>
    <property type="evidence" value="ECO:0007669"/>
    <property type="project" value="TreeGrafter"/>
</dbReference>
<dbReference type="RefSeq" id="WP_159363611.1">
    <property type="nucleotide sequence ID" value="NZ_CP053371.1"/>
</dbReference>
<evidence type="ECO:0000313" key="10">
    <source>
        <dbReference type="Proteomes" id="UP000612266"/>
    </source>
</evidence>
<comment type="subunit">
    <text evidence="2">Homotetramer.</text>
</comment>
<evidence type="ECO:0000256" key="8">
    <source>
        <dbReference type="RuleBase" id="RU362118"/>
    </source>
</evidence>
<dbReference type="PROSITE" id="PS00868">
    <property type="entry name" value="CYS_MET_METAB_PP"/>
    <property type="match status" value="1"/>
</dbReference>
<protein>
    <recommendedName>
        <fullName evidence="6">O-succinylhomoserine sulfhydrylase</fullName>
    </recommendedName>
</protein>
<dbReference type="InterPro" id="IPR015422">
    <property type="entry name" value="PyrdxlP-dep_Trfase_small"/>
</dbReference>
<dbReference type="PANTHER" id="PTHR43797:SF2">
    <property type="entry name" value="HOMOCYSTEINE_CYSTEINE SYNTHASE"/>
    <property type="match status" value="1"/>
</dbReference>
<comment type="caution">
    <text evidence="9">The sequence shown here is derived from an EMBL/GenBank/DDBJ whole genome shotgun (WGS) entry which is preliminary data.</text>
</comment>
<dbReference type="GO" id="GO:0003961">
    <property type="term" value="F:O-acetylhomoserine aminocarboxypropyltransferase activity"/>
    <property type="evidence" value="ECO:0007669"/>
    <property type="project" value="TreeGrafter"/>
</dbReference>
<dbReference type="InterPro" id="IPR000277">
    <property type="entry name" value="Cys/Met-Metab_PyrdxlP-dep_enz"/>
</dbReference>
<proteinExistence type="inferred from homology"/>
<dbReference type="Gene3D" id="3.90.1150.10">
    <property type="entry name" value="Aspartate Aminotransferase, domain 1"/>
    <property type="match status" value="1"/>
</dbReference>
<dbReference type="Pfam" id="PF01053">
    <property type="entry name" value="Cys_Met_Meta_PP"/>
    <property type="match status" value="1"/>
</dbReference>
<evidence type="ECO:0000256" key="5">
    <source>
        <dbReference type="ARBA" id="ARBA00060995"/>
    </source>
</evidence>
<dbReference type="EMBL" id="JADSJR010000034">
    <property type="protein sequence ID" value="MBG2916161.1"/>
    <property type="molecule type" value="Genomic_DNA"/>
</dbReference>
<dbReference type="SUPFAM" id="SSF53383">
    <property type="entry name" value="PLP-dependent transferases"/>
    <property type="match status" value="1"/>
</dbReference>
<evidence type="ECO:0000313" key="9">
    <source>
        <dbReference type="EMBL" id="MBG2916161.1"/>
    </source>
</evidence>
<dbReference type="InterPro" id="IPR006235">
    <property type="entry name" value="OAc-hSer/O-AcSer_sulfhydrylase"/>
</dbReference>
<dbReference type="GO" id="GO:0030170">
    <property type="term" value="F:pyridoxal phosphate binding"/>
    <property type="evidence" value="ECO:0007669"/>
    <property type="project" value="InterPro"/>
</dbReference>
<comment type="cofactor">
    <cofactor evidence="1 8">
        <name>pyridoxal 5'-phosphate</name>
        <dbReference type="ChEBI" id="CHEBI:597326"/>
    </cofactor>
</comment>
<dbReference type="GO" id="GO:0006535">
    <property type="term" value="P:cysteine biosynthetic process from serine"/>
    <property type="evidence" value="ECO:0007669"/>
    <property type="project" value="TreeGrafter"/>
</dbReference>
<dbReference type="InterPro" id="IPR015421">
    <property type="entry name" value="PyrdxlP-dep_Trfase_major"/>
</dbReference>
<evidence type="ECO:0000256" key="4">
    <source>
        <dbReference type="ARBA" id="ARBA00022898"/>
    </source>
</evidence>
<dbReference type="PIRSF" id="PIRSF001434">
    <property type="entry name" value="CGS"/>
    <property type="match status" value="1"/>
</dbReference>
<organism evidence="9 10">
    <name type="scientific">Proteus terrae subsp. cibarius</name>
    <dbReference type="NCBI Taxonomy" id="626774"/>
    <lineage>
        <taxon>Bacteria</taxon>
        <taxon>Pseudomonadati</taxon>
        <taxon>Pseudomonadota</taxon>
        <taxon>Gammaproteobacteria</taxon>
        <taxon>Enterobacterales</taxon>
        <taxon>Morganellaceae</taxon>
        <taxon>Proteus</taxon>
    </lineage>
</organism>
<dbReference type="CDD" id="cd00614">
    <property type="entry name" value="CGS_like"/>
    <property type="match status" value="1"/>
</dbReference>
<dbReference type="PANTHER" id="PTHR43797">
    <property type="entry name" value="HOMOCYSTEINE/CYSTEINE SYNTHASE"/>
    <property type="match status" value="1"/>
</dbReference>
<name>A0A8I0WVZ3_9GAMM</name>
<gene>
    <name evidence="9" type="ORF">I4901_17500</name>
</gene>
<comment type="similarity">
    <text evidence="5">Belongs to the trans-sulfuration enzymes family. MetZ subfamily.</text>
</comment>
<sequence>MKLETLSVHAGYSPDPTTKAVAVPIYQTTSYAFDDTQHGADLFDLKVPGNIYTRIMNPTNDVLEKRVAALEGGIAAVAVASGMAAITYAIQTIAQVGDNIVSVAKLYGGTYNLMAHTFPRIGIEARFAPHDDIAALEALIDDKTKAVFCETITNPSGNIVDIQALADVAHRHGVPLIVDNTVATPYLCRPFEHGADIIIHSLTKYIGGHGNSIGGIVVDSGKFPWAEHKDRFEILNTPDVSYHGVNYVEHFGAAAYIARCRVAPLRGTGAALSPFNAFLILQGLETLALRMDRHTENAQKVAEYLQNHPQVAWVKYAGLSNHPEHDLAVRYMSGKPAGILSFGIKGGAEAGEKFIDALQLIVRLVNIGDAKSLACHPASTTHRQLNDEELERAGVSRDLIRLSIGIEHIDDILADLEQALKASI</sequence>
<dbReference type="AlphaFoldDB" id="A0A8I0WVZ3"/>
<dbReference type="InterPro" id="IPR054542">
    <property type="entry name" value="Cys_met_metab_PP"/>
</dbReference>
<dbReference type="NCBIfam" id="NF004757">
    <property type="entry name" value="PRK06084.1"/>
    <property type="match status" value="1"/>
</dbReference>
<dbReference type="GO" id="GO:0019346">
    <property type="term" value="P:transsulfuration"/>
    <property type="evidence" value="ECO:0007669"/>
    <property type="project" value="InterPro"/>
</dbReference>
<keyword evidence="4 7" id="KW-0663">Pyridoxal phosphate</keyword>
<evidence type="ECO:0000256" key="7">
    <source>
        <dbReference type="PIRSR" id="PIRSR001434-2"/>
    </source>
</evidence>
<dbReference type="FunFam" id="3.90.1150.10:FF:000033">
    <property type="entry name" value="Cystathionine gamma-synthase"/>
    <property type="match status" value="1"/>
</dbReference>
<accession>A0A8I0WVZ3</accession>
<dbReference type="Gene3D" id="3.40.640.10">
    <property type="entry name" value="Type I PLP-dependent aspartate aminotransferase-like (Major domain)"/>
    <property type="match status" value="1"/>
</dbReference>
<dbReference type="NCBIfam" id="TIGR01326">
    <property type="entry name" value="OAH_OAS_sulfhy"/>
    <property type="match status" value="1"/>
</dbReference>
<keyword evidence="3 9" id="KW-0808">Transferase</keyword>
<dbReference type="GO" id="GO:0005737">
    <property type="term" value="C:cytoplasm"/>
    <property type="evidence" value="ECO:0007669"/>
    <property type="project" value="TreeGrafter"/>
</dbReference>
<feature type="modified residue" description="N6-(pyridoxal phosphate)lysine" evidence="7">
    <location>
        <position position="204"/>
    </location>
</feature>
<evidence type="ECO:0000256" key="3">
    <source>
        <dbReference type="ARBA" id="ARBA00022679"/>
    </source>
</evidence>